<dbReference type="Gene3D" id="2.30.30.140">
    <property type="match status" value="1"/>
</dbReference>
<dbReference type="Pfam" id="PF05641">
    <property type="entry name" value="Agenet"/>
    <property type="match status" value="2"/>
</dbReference>
<dbReference type="STRING" id="1194695.A0A5A7V522"/>
<evidence type="ECO:0000313" key="2">
    <source>
        <dbReference type="EMBL" id="KAA0061586.1"/>
    </source>
</evidence>
<proteinExistence type="predicted"/>
<feature type="domain" description="Agenet" evidence="1">
    <location>
        <begin position="1"/>
        <end position="67"/>
    </location>
</feature>
<feature type="domain" description="Agenet" evidence="1">
    <location>
        <begin position="70"/>
        <end position="126"/>
    </location>
</feature>
<dbReference type="EMBL" id="SSTE01004780">
    <property type="protein sequence ID" value="KAA0061586.1"/>
    <property type="molecule type" value="Genomic_DNA"/>
</dbReference>
<dbReference type="InterPro" id="IPR014002">
    <property type="entry name" value="Agenet_dom_plant"/>
</dbReference>
<dbReference type="SMART" id="SM00743">
    <property type="entry name" value="Agenet"/>
    <property type="match status" value="2"/>
</dbReference>
<dbReference type="OrthoDB" id="663550at2759"/>
<dbReference type="PANTHER" id="PTHR31917">
    <property type="entry name" value="AGENET DOMAIN-CONTAINING PROTEIN-RELATED"/>
    <property type="match status" value="1"/>
</dbReference>
<dbReference type="InterPro" id="IPR008395">
    <property type="entry name" value="Agenet-like_dom"/>
</dbReference>
<gene>
    <name evidence="2" type="ORF">E6C27_scaffold41G001510</name>
</gene>
<sequence>MRFRKGSKVEVLSKKEVPSGSWRSAEIMSGSGHYYTVRYDKFEDGSNQTVVERVSRKAIRPCPPSQEILENWIPGDVVEVFNDRSWKMATVSEVLGKNNYVVRLLGSSCEFKVSKFDIRARRSSQDDRWVLMHKMSGNHGDDSKEDEKASTRFYGLSSQVQKCQNVPNLITWKRGPNNDYSQAETMGRAGLKCRILKKKRRSHEVVGGNPSMLHEHVKSLVIQRGMLGGTSGGVFSDGTKICEVNGDMKKQMGVGYHSFEENVELNDADRATCSVGSCSMSNSDDRGLPCHVTIGRNEDTDGSTSDAESFCPSGYGIDDFLLSREKPLEAEVHRLELHAYRCTMEALYASGDLFLQCKSIERSDREKGHSCFPKEICSEGTAPLESRLLTFLKTQGSVHLLWLLNELCSSQWIIALLDVASVYMYKHIKLEMCIVPARRYSQRGSCLKAVGGFPLMLLNCLQLHKK</sequence>
<organism evidence="2 3">
    <name type="scientific">Cucumis melo var. makuwa</name>
    <name type="common">Oriental melon</name>
    <dbReference type="NCBI Taxonomy" id="1194695"/>
    <lineage>
        <taxon>Eukaryota</taxon>
        <taxon>Viridiplantae</taxon>
        <taxon>Streptophyta</taxon>
        <taxon>Embryophyta</taxon>
        <taxon>Tracheophyta</taxon>
        <taxon>Spermatophyta</taxon>
        <taxon>Magnoliopsida</taxon>
        <taxon>eudicotyledons</taxon>
        <taxon>Gunneridae</taxon>
        <taxon>Pentapetalae</taxon>
        <taxon>rosids</taxon>
        <taxon>fabids</taxon>
        <taxon>Cucurbitales</taxon>
        <taxon>Cucurbitaceae</taxon>
        <taxon>Benincaseae</taxon>
        <taxon>Cucumis</taxon>
    </lineage>
</organism>
<evidence type="ECO:0000313" key="3">
    <source>
        <dbReference type="Proteomes" id="UP000321393"/>
    </source>
</evidence>
<dbReference type="Proteomes" id="UP000321393">
    <property type="component" value="Unassembled WGS sequence"/>
</dbReference>
<reference evidence="2 3" key="1">
    <citation type="submission" date="2019-08" db="EMBL/GenBank/DDBJ databases">
        <title>Draft genome sequences of two oriental melons (Cucumis melo L. var makuwa).</title>
        <authorList>
            <person name="Kwon S.-Y."/>
        </authorList>
    </citation>
    <scope>NUCLEOTIDE SEQUENCE [LARGE SCALE GENOMIC DNA]</scope>
    <source>
        <strain evidence="3">cv. SW 3</strain>
        <tissue evidence="2">Leaf</tissue>
    </source>
</reference>
<name>A0A5A7V522_CUCMM</name>
<dbReference type="PANTHER" id="PTHR31917:SF5">
    <property type="entry name" value="OS02G0204500 PROTEIN"/>
    <property type="match status" value="1"/>
</dbReference>
<accession>A0A5A7V522</accession>
<dbReference type="AlphaFoldDB" id="A0A5A7V522"/>
<comment type="caution">
    <text evidence="2">The sequence shown here is derived from an EMBL/GenBank/DDBJ whole genome shotgun (WGS) entry which is preliminary data.</text>
</comment>
<evidence type="ECO:0000259" key="1">
    <source>
        <dbReference type="SMART" id="SM00743"/>
    </source>
</evidence>
<protein>
    <submittedName>
        <fullName evidence="2">RNA binding protein, putative isoform 4</fullName>
    </submittedName>
</protein>